<evidence type="ECO:0000313" key="3">
    <source>
        <dbReference type="Proteomes" id="UP000824120"/>
    </source>
</evidence>
<evidence type="ECO:0000313" key="2">
    <source>
        <dbReference type="EMBL" id="KAG5620972.1"/>
    </source>
</evidence>
<dbReference type="InterPro" id="IPR004873">
    <property type="entry name" value="BURP_dom"/>
</dbReference>
<accession>A0A9J6A9H2</accession>
<reference evidence="2 3" key="1">
    <citation type="submission" date="2020-09" db="EMBL/GenBank/DDBJ databases">
        <title>De no assembly of potato wild relative species, Solanum commersonii.</title>
        <authorList>
            <person name="Cho K."/>
        </authorList>
    </citation>
    <scope>NUCLEOTIDE SEQUENCE [LARGE SCALE GENOMIC DNA]</scope>
    <source>
        <strain evidence="2">LZ3.2</strain>
        <tissue evidence="2">Leaf</tissue>
    </source>
</reference>
<feature type="domain" description="BURP" evidence="1">
    <location>
        <begin position="1"/>
        <end position="193"/>
    </location>
</feature>
<dbReference type="OrthoDB" id="654134at2759"/>
<dbReference type="Proteomes" id="UP000824120">
    <property type="component" value="Chromosome 2"/>
</dbReference>
<gene>
    <name evidence="2" type="ORF">H5410_006190</name>
</gene>
<dbReference type="PANTHER" id="PTHR31236">
    <property type="entry name" value="BURP DOMAIN PROTEIN USPL1-LIKE"/>
    <property type="match status" value="1"/>
</dbReference>
<dbReference type="PROSITE" id="PS51277">
    <property type="entry name" value="BURP"/>
    <property type="match status" value="2"/>
</dbReference>
<dbReference type="InterPro" id="IPR044816">
    <property type="entry name" value="BURP"/>
</dbReference>
<sequence>MQLTFIASTHAAISPEVYWKIKLPKAQIPKVIKDLLPQADAKTIEETVKVCEEPDERREKCATSLESMVDFGIFMLGTNNVKVVATEVQGENQMVQKYTIKEVELMADGLNMICHKLNYAYAVHFCHGGGGTKTYMVSMIAVDGTKVKAISICHKDTSLWNPKGLPFVVLNAKPGAPSICHYLQDDQIVFLPYQVQLTFIASTHAAISPEVYWKIKLPKAQIPKVIKDLLPQADDGILDTKKKVYYGLHQHGAWIFHAATEDEVHEIKNETPTQSDHQDNFLYKPYFFEKELVKGKVINFPSLKNKNKAPFWPRQFVESIPFSSKKIPQILNYFSINNNSKDAKTIEETVKVCEEPAMKGEKRKCATSLESMVDFGIFMLGTNNVKVVATEVQGENQMVQKYTIKEVELMADGLNMICHKLNYAYAVHFCHGGGGTKTYMVSMIAVDGTKVKAISICHKDTSLWNPKGLPFVVLNAKPGAPSICHYLQDDQIVFLPYQVQVKDI</sequence>
<keyword evidence="3" id="KW-1185">Reference proteome</keyword>
<protein>
    <recommendedName>
        <fullName evidence="1">BURP domain-containing protein</fullName>
    </recommendedName>
</protein>
<dbReference type="EMBL" id="JACXVP010000002">
    <property type="protein sequence ID" value="KAG5620972.1"/>
    <property type="molecule type" value="Genomic_DNA"/>
</dbReference>
<dbReference type="SMART" id="SM01045">
    <property type="entry name" value="BURP"/>
    <property type="match status" value="2"/>
</dbReference>
<dbReference type="PANTHER" id="PTHR31236:SF54">
    <property type="entry name" value="BURP DOMAIN-CONTAINING PROTEIN 5-LIKE"/>
    <property type="match status" value="1"/>
</dbReference>
<organism evidence="2 3">
    <name type="scientific">Solanum commersonii</name>
    <name type="common">Commerson's wild potato</name>
    <name type="synonym">Commerson's nightshade</name>
    <dbReference type="NCBI Taxonomy" id="4109"/>
    <lineage>
        <taxon>Eukaryota</taxon>
        <taxon>Viridiplantae</taxon>
        <taxon>Streptophyta</taxon>
        <taxon>Embryophyta</taxon>
        <taxon>Tracheophyta</taxon>
        <taxon>Spermatophyta</taxon>
        <taxon>Magnoliopsida</taxon>
        <taxon>eudicotyledons</taxon>
        <taxon>Gunneridae</taxon>
        <taxon>Pentapetalae</taxon>
        <taxon>asterids</taxon>
        <taxon>lamiids</taxon>
        <taxon>Solanales</taxon>
        <taxon>Solanaceae</taxon>
        <taxon>Solanoideae</taxon>
        <taxon>Solaneae</taxon>
        <taxon>Solanum</taxon>
    </lineage>
</organism>
<dbReference type="Pfam" id="PF03181">
    <property type="entry name" value="BURP"/>
    <property type="match status" value="2"/>
</dbReference>
<dbReference type="AlphaFoldDB" id="A0A9J6A9H2"/>
<proteinExistence type="predicted"/>
<evidence type="ECO:0000259" key="1">
    <source>
        <dbReference type="PROSITE" id="PS51277"/>
    </source>
</evidence>
<feature type="domain" description="BURP" evidence="1">
    <location>
        <begin position="286"/>
        <end position="497"/>
    </location>
</feature>
<name>A0A9J6A9H2_SOLCO</name>
<comment type="caution">
    <text evidence="2">The sequence shown here is derived from an EMBL/GenBank/DDBJ whole genome shotgun (WGS) entry which is preliminary data.</text>
</comment>